<name>A0A4Z2GHV7_9TELE</name>
<dbReference type="AlphaFoldDB" id="A0A4Z2GHV7"/>
<comment type="caution">
    <text evidence="1">The sequence shown here is derived from an EMBL/GenBank/DDBJ whole genome shotgun (WGS) entry which is preliminary data.</text>
</comment>
<proteinExistence type="predicted"/>
<dbReference type="EMBL" id="SRLO01000544">
    <property type="protein sequence ID" value="TNN52493.1"/>
    <property type="molecule type" value="Genomic_DNA"/>
</dbReference>
<gene>
    <name evidence="1" type="ORF">EYF80_037260</name>
</gene>
<evidence type="ECO:0000313" key="2">
    <source>
        <dbReference type="Proteomes" id="UP000314294"/>
    </source>
</evidence>
<keyword evidence="2" id="KW-1185">Reference proteome</keyword>
<evidence type="ECO:0000313" key="1">
    <source>
        <dbReference type="EMBL" id="TNN52493.1"/>
    </source>
</evidence>
<dbReference type="Proteomes" id="UP000314294">
    <property type="component" value="Unassembled WGS sequence"/>
</dbReference>
<protein>
    <submittedName>
        <fullName evidence="1">Uncharacterized protein</fullName>
    </submittedName>
</protein>
<organism evidence="1 2">
    <name type="scientific">Liparis tanakae</name>
    <name type="common">Tanaka's snailfish</name>
    <dbReference type="NCBI Taxonomy" id="230148"/>
    <lineage>
        <taxon>Eukaryota</taxon>
        <taxon>Metazoa</taxon>
        <taxon>Chordata</taxon>
        <taxon>Craniata</taxon>
        <taxon>Vertebrata</taxon>
        <taxon>Euteleostomi</taxon>
        <taxon>Actinopterygii</taxon>
        <taxon>Neopterygii</taxon>
        <taxon>Teleostei</taxon>
        <taxon>Neoteleostei</taxon>
        <taxon>Acanthomorphata</taxon>
        <taxon>Eupercaria</taxon>
        <taxon>Perciformes</taxon>
        <taxon>Cottioidei</taxon>
        <taxon>Cottales</taxon>
        <taxon>Liparidae</taxon>
        <taxon>Liparis</taxon>
    </lineage>
</organism>
<reference evidence="1 2" key="1">
    <citation type="submission" date="2019-03" db="EMBL/GenBank/DDBJ databases">
        <title>First draft genome of Liparis tanakae, snailfish: a comprehensive survey of snailfish specific genes.</title>
        <authorList>
            <person name="Kim W."/>
            <person name="Song I."/>
            <person name="Jeong J.-H."/>
            <person name="Kim D."/>
            <person name="Kim S."/>
            <person name="Ryu S."/>
            <person name="Song J.Y."/>
            <person name="Lee S.K."/>
        </authorList>
    </citation>
    <scope>NUCLEOTIDE SEQUENCE [LARGE SCALE GENOMIC DNA]</scope>
    <source>
        <tissue evidence="1">Muscle</tissue>
    </source>
</reference>
<accession>A0A4Z2GHV7</accession>
<sequence length="104" mass="12031">MQKEYVSLFVLEGRQADGLLEEAELGVVEPERLVDHVGRRLHVHLADGHRLAVFCHERDLWREVSFENNSPESILMMMELGVYWNLEVGFHPTTESPPELLHVL</sequence>